<sequence length="115" mass="13592">MIIFSVLTLFLILKLVKINKDRDLESAGIINQIRQHLVMRINEWLNHEGMIPERELVSLCKKYETHFSGKFKIDVDVHAGCFLIILTHKWMKHEISGYMTPPRFNLENNIPYKVK</sequence>
<proteinExistence type="predicted"/>
<protein>
    <submittedName>
        <fullName evidence="1">Uncharacterized protein</fullName>
    </submittedName>
</protein>
<name>A0AAU8KWZ8_9CAUD</name>
<reference evidence="1" key="1">
    <citation type="submission" date="2024-06" db="EMBL/GenBank/DDBJ databases">
        <authorList>
            <person name="Gannavaram S."/>
            <person name="Nemani S."/>
            <person name="Datta M."/>
            <person name="Picchiottino A."/>
            <person name="Mereddy A."/>
            <person name="Gannavaram N."/>
            <person name="Honeycutt C."/>
            <person name="Tran D."/>
            <person name="Choi K."/>
            <person name="Srinivasan K."/>
            <person name="Johnson A."/>
        </authorList>
    </citation>
    <scope>NUCLEOTIDE SEQUENCE</scope>
</reference>
<accession>A0AAU8KWZ8</accession>
<evidence type="ECO:0000313" key="1">
    <source>
        <dbReference type="EMBL" id="XCN28130.1"/>
    </source>
</evidence>
<organism evidence="1">
    <name type="scientific">Pantoea phage Survivor</name>
    <dbReference type="NCBI Taxonomy" id="3232176"/>
    <lineage>
        <taxon>Viruses</taxon>
        <taxon>Duplodnaviria</taxon>
        <taxon>Heunggongvirae</taxon>
        <taxon>Uroviricota</taxon>
        <taxon>Caudoviricetes</taxon>
    </lineage>
</organism>
<dbReference type="EMBL" id="PP885733">
    <property type="protein sequence ID" value="XCN28130.1"/>
    <property type="molecule type" value="Genomic_DNA"/>
</dbReference>